<proteinExistence type="predicted"/>
<dbReference type="KEGG" id="flt:Sv326_1126"/>
<dbReference type="AlphaFoldDB" id="A0A7D6BTD2"/>
<dbReference type="InterPro" id="IPR056422">
    <property type="entry name" value="BP74_N"/>
</dbReference>
<feature type="domain" description="BP74 N-terminal" evidence="1">
    <location>
        <begin position="35"/>
        <end position="120"/>
    </location>
</feature>
<evidence type="ECO:0000259" key="1">
    <source>
        <dbReference type="Pfam" id="PF23621"/>
    </source>
</evidence>
<dbReference type="Proteomes" id="UP000510821">
    <property type="component" value="Chromosome"/>
</dbReference>
<evidence type="ECO:0000313" key="3">
    <source>
        <dbReference type="Proteomes" id="UP000510821"/>
    </source>
</evidence>
<reference evidence="3" key="1">
    <citation type="submission" date="2020-07" db="EMBL/GenBank/DDBJ databases">
        <title>Metabolic diversity and evolutionary history of the archaeal phylum ###Micrarchaeota### uncovered from a freshwater lake metagenome.</title>
        <authorList>
            <person name="Kadnikov V.V."/>
            <person name="Savvichev A.S."/>
            <person name="Mardanov A.V."/>
            <person name="Beletsky A.V."/>
            <person name="Chupakov A.V."/>
            <person name="Kokryatskaya N.M."/>
            <person name="Pimenov N.V."/>
            <person name="Ravin N.V."/>
        </authorList>
    </citation>
    <scope>NUCLEOTIDE SEQUENCE [LARGE SCALE GENOMIC DNA]</scope>
</reference>
<dbReference type="EMBL" id="CP058998">
    <property type="protein sequence ID" value="QLJ53301.1"/>
    <property type="molecule type" value="Genomic_DNA"/>
</dbReference>
<protein>
    <recommendedName>
        <fullName evidence="1">BP74 N-terminal domain-containing protein</fullName>
    </recommendedName>
</protein>
<evidence type="ECO:0000313" key="2">
    <source>
        <dbReference type="EMBL" id="QLJ53301.1"/>
    </source>
</evidence>
<organism evidence="2 3">
    <name type="scientific">Fermentimicrarchaeum limneticum</name>
    <dbReference type="NCBI Taxonomy" id="2795018"/>
    <lineage>
        <taxon>Archaea</taxon>
        <taxon>Candidatus Micrarchaeota</taxon>
        <taxon>Candidatus Fermentimicrarchaeales</taxon>
        <taxon>Candidatus Fermentimicrarchaeaceae</taxon>
        <taxon>Candidatus Fermentimicrarchaeum</taxon>
    </lineage>
</organism>
<dbReference type="Pfam" id="PF23621">
    <property type="entry name" value="BP74_N"/>
    <property type="match status" value="1"/>
</dbReference>
<gene>
    <name evidence="2" type="ORF">Sv326_1126</name>
</gene>
<sequence>MGRMIISIFVVLLLTSTCLASSLSVCGPSAEVKRRYVVIADTWNDTLVVETTNEIVWSDLTQMYLTKKERFVCGTVDRYNNRWGFRLRPSTIIVADVTAEALQTYLRYVRSHLSYWLNNTACFSSRVVKIQC</sequence>
<name>A0A7D6BTD2_FERL1</name>
<accession>A0A7D6BTD2</accession>